<accession>A0A3S3SGK3</accession>
<gene>
    <name evidence="1" type="ORF">EPI11_05105</name>
</gene>
<comment type="caution">
    <text evidence="1">The sequence shown here is derived from an EMBL/GenBank/DDBJ whole genome shotgun (WGS) entry which is preliminary data.</text>
</comment>
<dbReference type="AlphaFoldDB" id="A0A3S3SGK3"/>
<keyword evidence="2" id="KW-1185">Reference proteome</keyword>
<reference evidence="1 2" key="1">
    <citation type="submission" date="2019-01" db="EMBL/GenBank/DDBJ databases">
        <title>Flavobacterium sp. nov.,isolated from freshwater.</title>
        <authorList>
            <person name="Zhang R."/>
            <person name="Du Z.-J."/>
        </authorList>
    </citation>
    <scope>NUCLEOTIDE SEQUENCE [LARGE SCALE GENOMIC DNA]</scope>
    <source>
        <strain evidence="1 2">1E403</strain>
    </source>
</reference>
<evidence type="ECO:0000313" key="2">
    <source>
        <dbReference type="Proteomes" id="UP000287527"/>
    </source>
</evidence>
<dbReference type="Proteomes" id="UP000287527">
    <property type="component" value="Unassembled WGS sequence"/>
</dbReference>
<organism evidence="1 2">
    <name type="scientific">Flavobacterium cerinum</name>
    <dbReference type="NCBI Taxonomy" id="2502784"/>
    <lineage>
        <taxon>Bacteria</taxon>
        <taxon>Pseudomonadati</taxon>
        <taxon>Bacteroidota</taxon>
        <taxon>Flavobacteriia</taxon>
        <taxon>Flavobacteriales</taxon>
        <taxon>Flavobacteriaceae</taxon>
        <taxon>Flavobacterium</taxon>
    </lineage>
</organism>
<name>A0A3S3SGK3_9FLAO</name>
<proteinExistence type="predicted"/>
<dbReference type="RefSeq" id="WP_128388864.1">
    <property type="nucleotide sequence ID" value="NZ_SBII01000002.1"/>
</dbReference>
<protein>
    <submittedName>
        <fullName evidence="1">Uncharacterized protein</fullName>
    </submittedName>
</protein>
<dbReference type="EMBL" id="SBII01000002">
    <property type="protein sequence ID" value="RWX02595.1"/>
    <property type="molecule type" value="Genomic_DNA"/>
</dbReference>
<evidence type="ECO:0000313" key="1">
    <source>
        <dbReference type="EMBL" id="RWX02595.1"/>
    </source>
</evidence>
<sequence>MRGKARRHSQKGKNNILELKPGKANYEFDLDLDRSLNDGALLKIKQLLDQKKFRIIDGVEDGIIAYSGKNEDAALGGWLNIDPFTLPFRIVVMKDTDHIKVTFADDYGFQILNKSQLQKFNETYRPVFTFYEDLIKKQF</sequence>
<dbReference type="OrthoDB" id="9849864at2"/>